<dbReference type="InterPro" id="IPR000515">
    <property type="entry name" value="MetI-like"/>
</dbReference>
<evidence type="ECO:0000256" key="4">
    <source>
        <dbReference type="ARBA" id="ARBA00022692"/>
    </source>
</evidence>
<dbReference type="InterPro" id="IPR035906">
    <property type="entry name" value="MetI-like_sf"/>
</dbReference>
<evidence type="ECO:0000256" key="2">
    <source>
        <dbReference type="ARBA" id="ARBA00022448"/>
    </source>
</evidence>
<feature type="transmembrane region" description="Helical" evidence="7">
    <location>
        <begin position="155"/>
        <end position="174"/>
    </location>
</feature>
<dbReference type="AlphaFoldDB" id="A0A919MRM1"/>
<evidence type="ECO:0000256" key="6">
    <source>
        <dbReference type="ARBA" id="ARBA00023136"/>
    </source>
</evidence>
<dbReference type="GO" id="GO:0055085">
    <property type="term" value="P:transmembrane transport"/>
    <property type="evidence" value="ECO:0007669"/>
    <property type="project" value="InterPro"/>
</dbReference>
<reference evidence="9" key="1">
    <citation type="submission" date="2021-01" db="EMBL/GenBank/DDBJ databases">
        <title>Whole genome shotgun sequence of Actinoplanes rishiriensis NBRC 108556.</title>
        <authorList>
            <person name="Komaki H."/>
            <person name="Tamura T."/>
        </authorList>
    </citation>
    <scope>NUCLEOTIDE SEQUENCE</scope>
    <source>
        <strain evidence="9">NBRC 108556</strain>
    </source>
</reference>
<evidence type="ECO:0000256" key="3">
    <source>
        <dbReference type="ARBA" id="ARBA00022475"/>
    </source>
</evidence>
<dbReference type="Gene3D" id="1.10.3720.10">
    <property type="entry name" value="MetI-like"/>
    <property type="match status" value="1"/>
</dbReference>
<feature type="transmembrane region" description="Helical" evidence="7">
    <location>
        <begin position="130"/>
        <end position="149"/>
    </location>
</feature>
<dbReference type="RefSeq" id="WP_203784204.1">
    <property type="nucleotide sequence ID" value="NZ_BOMV01000056.1"/>
</dbReference>
<sequence length="280" mass="30331">MVDTAPARPFADPLPRRRAVRPPRIWAPRAPIPRGWRLGLIAASVLVPVTVWVIVSATGRVPEEFLPSPAAVWQAGLDMARSGTLAADTWASVQRILIGFGLSVLVSVPLGLLMGGFSAGQALCEPVVGLLRYLPASAFIPLLTIWLGIGEPSKVMLLFIGTVFFNTLMIADAVRQVPRAQIDVSYTLGARRGEVLRKVVVLHALPGMIDAVRVNAAAAWNFVVVAELINSEEGLGYRIARSQRFLASDRIFAILVVIALIGLAIDVLLRLLRDRVGRWV</sequence>
<dbReference type="PANTHER" id="PTHR30151">
    <property type="entry name" value="ALKANE SULFONATE ABC TRANSPORTER-RELATED, MEMBRANE SUBUNIT"/>
    <property type="match status" value="1"/>
</dbReference>
<proteinExistence type="inferred from homology"/>
<evidence type="ECO:0000256" key="5">
    <source>
        <dbReference type="ARBA" id="ARBA00022989"/>
    </source>
</evidence>
<keyword evidence="3" id="KW-1003">Cell membrane</keyword>
<gene>
    <name evidence="9" type="ORF">Ari01nite_48210</name>
</gene>
<keyword evidence="4 7" id="KW-0812">Transmembrane</keyword>
<keyword evidence="5 7" id="KW-1133">Transmembrane helix</keyword>
<evidence type="ECO:0000259" key="8">
    <source>
        <dbReference type="PROSITE" id="PS50928"/>
    </source>
</evidence>
<keyword evidence="2 7" id="KW-0813">Transport</keyword>
<feature type="transmembrane region" description="Helical" evidence="7">
    <location>
        <begin position="96"/>
        <end position="118"/>
    </location>
</feature>
<dbReference type="Proteomes" id="UP000636960">
    <property type="component" value="Unassembled WGS sequence"/>
</dbReference>
<accession>A0A919MRM1</accession>
<keyword evidence="10" id="KW-1185">Reference proteome</keyword>
<dbReference type="CDD" id="cd06261">
    <property type="entry name" value="TM_PBP2"/>
    <property type="match status" value="1"/>
</dbReference>
<evidence type="ECO:0000256" key="1">
    <source>
        <dbReference type="ARBA" id="ARBA00004651"/>
    </source>
</evidence>
<protein>
    <recommendedName>
        <fullName evidence="8">ABC transmembrane type-1 domain-containing protein</fullName>
    </recommendedName>
</protein>
<evidence type="ECO:0000313" key="10">
    <source>
        <dbReference type="Proteomes" id="UP000636960"/>
    </source>
</evidence>
<dbReference type="SUPFAM" id="SSF161098">
    <property type="entry name" value="MetI-like"/>
    <property type="match status" value="1"/>
</dbReference>
<organism evidence="9 10">
    <name type="scientific">Paractinoplanes rishiriensis</name>
    <dbReference type="NCBI Taxonomy" id="1050105"/>
    <lineage>
        <taxon>Bacteria</taxon>
        <taxon>Bacillati</taxon>
        <taxon>Actinomycetota</taxon>
        <taxon>Actinomycetes</taxon>
        <taxon>Micromonosporales</taxon>
        <taxon>Micromonosporaceae</taxon>
        <taxon>Paractinoplanes</taxon>
    </lineage>
</organism>
<dbReference type="EMBL" id="BOMV01000056">
    <property type="protein sequence ID" value="GIE97356.1"/>
    <property type="molecule type" value="Genomic_DNA"/>
</dbReference>
<keyword evidence="6 7" id="KW-0472">Membrane</keyword>
<evidence type="ECO:0000313" key="9">
    <source>
        <dbReference type="EMBL" id="GIE97356.1"/>
    </source>
</evidence>
<comment type="subcellular location">
    <subcellularLocation>
        <location evidence="1 7">Cell membrane</location>
        <topology evidence="1 7">Multi-pass membrane protein</topology>
    </subcellularLocation>
</comment>
<comment type="caution">
    <text evidence="9">The sequence shown here is derived from an EMBL/GenBank/DDBJ whole genome shotgun (WGS) entry which is preliminary data.</text>
</comment>
<evidence type="ECO:0000256" key="7">
    <source>
        <dbReference type="RuleBase" id="RU363032"/>
    </source>
</evidence>
<feature type="transmembrane region" description="Helical" evidence="7">
    <location>
        <begin position="251"/>
        <end position="272"/>
    </location>
</feature>
<dbReference type="PROSITE" id="PS50928">
    <property type="entry name" value="ABC_TM1"/>
    <property type="match status" value="1"/>
</dbReference>
<name>A0A919MRM1_9ACTN</name>
<dbReference type="GO" id="GO:0005886">
    <property type="term" value="C:plasma membrane"/>
    <property type="evidence" value="ECO:0007669"/>
    <property type="project" value="UniProtKB-SubCell"/>
</dbReference>
<dbReference type="PANTHER" id="PTHR30151:SF0">
    <property type="entry name" value="ABC TRANSPORTER PERMEASE PROTEIN MJ0413-RELATED"/>
    <property type="match status" value="1"/>
</dbReference>
<feature type="transmembrane region" description="Helical" evidence="7">
    <location>
        <begin position="38"/>
        <end position="59"/>
    </location>
</feature>
<dbReference type="Pfam" id="PF00528">
    <property type="entry name" value="BPD_transp_1"/>
    <property type="match status" value="1"/>
</dbReference>
<feature type="domain" description="ABC transmembrane type-1" evidence="8">
    <location>
        <begin position="89"/>
        <end position="269"/>
    </location>
</feature>
<comment type="similarity">
    <text evidence="7">Belongs to the binding-protein-dependent transport system permease family.</text>
</comment>